<name>A0AAD4CLD5_ASPNN</name>
<feature type="region of interest" description="Disordered" evidence="1">
    <location>
        <begin position="41"/>
        <end position="117"/>
    </location>
</feature>
<proteinExistence type="predicted"/>
<evidence type="ECO:0000313" key="4">
    <source>
        <dbReference type="Proteomes" id="UP001194746"/>
    </source>
</evidence>
<dbReference type="PANTHER" id="PTHR39468">
    <property type="entry name" value="CHROMOSOME 7, WHOLE GENOME SHOTGUN SEQUENCE"/>
    <property type="match status" value="1"/>
</dbReference>
<sequence length="474" mass="53675">MRVNLSRAWLAFSTQRSSAPFLYQTRTLAAPLSTTFQLQSQCSYSSEVNPPSPSHPNSDETPDPQETSELQLQNNIDHHASKSRKSYLRRRAASVPKKHDSTPRSSQRTAPTMTRSERQIFGGLLEKFGMNAAEPDEKHDLQNPSLGITDREEMAQISAIFNSVLQDLKKKRLRSKKEVVAQEKSSATTTETMSPELHENLGLGEKFRNPDYTNADISEALQNNYILMERAVELVVRRESAKIEAALHATINEHNDDSGIWAVCKERIFSMLQHLEGGRNQLEPPATTETDVGGISPEMDDTIRLEVPEEVPLEPVVVALYPKMLLVAFRLLNLHFPGSLLIDQFRATIKAQGRASAVLGSSTALYNELIYFYWRGCHDLPGVVSLLHEMEVTGVEPSGRTCALLSGIYRQREQDLKEHRHRLHQEPRGGLRQPWWDLAPNRRAVHSLLGPDGWIHRLEKRVGERKEREKSYSH</sequence>
<dbReference type="Proteomes" id="UP001194746">
    <property type="component" value="Unassembled WGS sequence"/>
</dbReference>
<feature type="compositionally biased region" description="Basic residues" evidence="1">
    <location>
        <begin position="81"/>
        <end position="92"/>
    </location>
</feature>
<evidence type="ECO:0000259" key="2">
    <source>
        <dbReference type="Pfam" id="PF19189"/>
    </source>
</evidence>
<evidence type="ECO:0000313" key="3">
    <source>
        <dbReference type="EMBL" id="KAF9888368.1"/>
    </source>
</evidence>
<dbReference type="AlphaFoldDB" id="A0AAD4CLD5"/>
<dbReference type="Pfam" id="PF19189">
    <property type="entry name" value="Mtf2"/>
    <property type="match status" value="1"/>
</dbReference>
<keyword evidence="4" id="KW-1185">Reference proteome</keyword>
<dbReference type="PANTHER" id="PTHR39468:SF1">
    <property type="entry name" value="MTF2-LIKE C-TERMINAL DOMAIN-CONTAINING PROTEIN"/>
    <property type="match status" value="1"/>
</dbReference>
<reference evidence="3" key="1">
    <citation type="journal article" date="2019" name="Beilstein J. Org. Chem.">
        <title>Nanangenines: drimane sesquiterpenoids as the dominant metabolite cohort of a novel Australian fungus, Aspergillus nanangensis.</title>
        <authorList>
            <person name="Lacey H.J."/>
            <person name="Gilchrist C.L.M."/>
            <person name="Crombie A."/>
            <person name="Kalaitzis J.A."/>
            <person name="Vuong D."/>
            <person name="Rutledge P.J."/>
            <person name="Turner P."/>
            <person name="Pitt J.I."/>
            <person name="Lacey E."/>
            <person name="Chooi Y.H."/>
            <person name="Piggott A.M."/>
        </authorList>
    </citation>
    <scope>NUCLEOTIDE SEQUENCE</scope>
    <source>
        <strain evidence="3">MST-FP2251</strain>
    </source>
</reference>
<reference evidence="3" key="2">
    <citation type="submission" date="2020-02" db="EMBL/GenBank/DDBJ databases">
        <authorList>
            <person name="Gilchrist C.L.M."/>
            <person name="Chooi Y.-H."/>
        </authorList>
    </citation>
    <scope>NUCLEOTIDE SEQUENCE</scope>
    <source>
        <strain evidence="3">MST-FP2251</strain>
    </source>
</reference>
<feature type="compositionally biased region" description="Polar residues" evidence="1">
    <location>
        <begin position="103"/>
        <end position="114"/>
    </location>
</feature>
<accession>A0AAD4CLD5</accession>
<dbReference type="InterPro" id="IPR043837">
    <property type="entry name" value="Mtf2-like_C"/>
</dbReference>
<organism evidence="3 4">
    <name type="scientific">Aspergillus nanangensis</name>
    <dbReference type="NCBI Taxonomy" id="2582783"/>
    <lineage>
        <taxon>Eukaryota</taxon>
        <taxon>Fungi</taxon>
        <taxon>Dikarya</taxon>
        <taxon>Ascomycota</taxon>
        <taxon>Pezizomycotina</taxon>
        <taxon>Eurotiomycetes</taxon>
        <taxon>Eurotiomycetidae</taxon>
        <taxon>Eurotiales</taxon>
        <taxon>Aspergillaceae</taxon>
        <taxon>Aspergillus</taxon>
        <taxon>Aspergillus subgen. Circumdati</taxon>
    </lineage>
</organism>
<gene>
    <name evidence="3" type="ORF">FE257_008801</name>
</gene>
<dbReference type="InterPro" id="IPR040009">
    <property type="entry name" value="Mtf2/C5D6.12-like"/>
</dbReference>
<feature type="compositionally biased region" description="Polar residues" evidence="1">
    <location>
        <begin position="64"/>
        <end position="75"/>
    </location>
</feature>
<dbReference type="EMBL" id="VCAU01000048">
    <property type="protein sequence ID" value="KAF9888368.1"/>
    <property type="molecule type" value="Genomic_DNA"/>
</dbReference>
<protein>
    <recommendedName>
        <fullName evidence="2">Mtf2-like C-terminal domain-containing protein</fullName>
    </recommendedName>
</protein>
<dbReference type="GO" id="GO:0005739">
    <property type="term" value="C:mitochondrion"/>
    <property type="evidence" value="ECO:0007669"/>
    <property type="project" value="InterPro"/>
</dbReference>
<feature type="domain" description="Mtf2-like C-terminal" evidence="2">
    <location>
        <begin position="241"/>
        <end position="442"/>
    </location>
</feature>
<evidence type="ECO:0000256" key="1">
    <source>
        <dbReference type="SAM" id="MobiDB-lite"/>
    </source>
</evidence>
<comment type="caution">
    <text evidence="3">The sequence shown here is derived from an EMBL/GenBank/DDBJ whole genome shotgun (WGS) entry which is preliminary data.</text>
</comment>